<dbReference type="Pfam" id="PF02518">
    <property type="entry name" value="HATPase_c"/>
    <property type="match status" value="1"/>
</dbReference>
<feature type="domain" description="HAMP" evidence="13">
    <location>
        <begin position="178"/>
        <end position="232"/>
    </location>
</feature>
<dbReference type="CDD" id="cd00082">
    <property type="entry name" value="HisKA"/>
    <property type="match status" value="1"/>
</dbReference>
<dbReference type="FunFam" id="1.10.287.130:FF:000001">
    <property type="entry name" value="Two-component sensor histidine kinase"/>
    <property type="match status" value="1"/>
</dbReference>
<accession>A0A9D9N785</accession>
<feature type="domain" description="Histidine kinase" evidence="12">
    <location>
        <begin position="240"/>
        <end position="457"/>
    </location>
</feature>
<keyword evidence="7 14" id="KW-0418">Kinase</keyword>
<dbReference type="Gene3D" id="3.30.565.10">
    <property type="entry name" value="Histidine kinase-like ATPase, C-terminal domain"/>
    <property type="match status" value="1"/>
</dbReference>
<dbReference type="Pfam" id="PF00512">
    <property type="entry name" value="HisKA"/>
    <property type="match status" value="1"/>
</dbReference>
<evidence type="ECO:0000313" key="14">
    <source>
        <dbReference type="EMBL" id="MBO8462755.1"/>
    </source>
</evidence>
<dbReference type="InterPro" id="IPR003660">
    <property type="entry name" value="HAMP_dom"/>
</dbReference>
<evidence type="ECO:0000256" key="11">
    <source>
        <dbReference type="SAM" id="Phobius"/>
    </source>
</evidence>
<gene>
    <name evidence="14" type="ORF">IAC13_02350</name>
</gene>
<keyword evidence="6 11" id="KW-0812">Transmembrane</keyword>
<evidence type="ECO:0000256" key="10">
    <source>
        <dbReference type="ARBA" id="ARBA00023136"/>
    </source>
</evidence>
<reference evidence="14" key="1">
    <citation type="submission" date="2020-10" db="EMBL/GenBank/DDBJ databases">
        <authorList>
            <person name="Gilroy R."/>
        </authorList>
    </citation>
    <scope>NUCLEOTIDE SEQUENCE</scope>
    <source>
        <strain evidence="14">E3-2379</strain>
    </source>
</reference>
<evidence type="ECO:0000256" key="7">
    <source>
        <dbReference type="ARBA" id="ARBA00022777"/>
    </source>
</evidence>
<dbReference type="PRINTS" id="PR00344">
    <property type="entry name" value="BCTRLSENSOR"/>
</dbReference>
<dbReference type="GO" id="GO:0000155">
    <property type="term" value="F:phosphorelay sensor kinase activity"/>
    <property type="evidence" value="ECO:0007669"/>
    <property type="project" value="InterPro"/>
</dbReference>
<dbReference type="Gene3D" id="1.10.287.130">
    <property type="match status" value="1"/>
</dbReference>
<dbReference type="SMART" id="SM00388">
    <property type="entry name" value="HisKA"/>
    <property type="match status" value="1"/>
</dbReference>
<dbReference type="InterPro" id="IPR036097">
    <property type="entry name" value="HisK_dim/P_sf"/>
</dbReference>
<dbReference type="InterPro" id="IPR036890">
    <property type="entry name" value="HATPase_C_sf"/>
</dbReference>
<dbReference type="InterPro" id="IPR004358">
    <property type="entry name" value="Sig_transdc_His_kin-like_C"/>
</dbReference>
<keyword evidence="9" id="KW-0902">Two-component regulatory system</keyword>
<evidence type="ECO:0000256" key="9">
    <source>
        <dbReference type="ARBA" id="ARBA00023012"/>
    </source>
</evidence>
<dbReference type="SMART" id="SM00304">
    <property type="entry name" value="HAMP"/>
    <property type="match status" value="1"/>
</dbReference>
<comment type="subcellular location">
    <subcellularLocation>
        <location evidence="2">Membrane</location>
    </subcellularLocation>
</comment>
<dbReference type="PANTHER" id="PTHR45436:SF5">
    <property type="entry name" value="SENSOR HISTIDINE KINASE TRCS"/>
    <property type="match status" value="1"/>
</dbReference>
<dbReference type="EMBL" id="JADIML010000072">
    <property type="protein sequence ID" value="MBO8462755.1"/>
    <property type="molecule type" value="Genomic_DNA"/>
</dbReference>
<keyword evidence="4" id="KW-0597">Phosphoprotein</keyword>
<evidence type="ECO:0000256" key="4">
    <source>
        <dbReference type="ARBA" id="ARBA00022553"/>
    </source>
</evidence>
<keyword evidence="10 11" id="KW-0472">Membrane</keyword>
<evidence type="ECO:0000259" key="13">
    <source>
        <dbReference type="PROSITE" id="PS50885"/>
    </source>
</evidence>
<evidence type="ECO:0000256" key="2">
    <source>
        <dbReference type="ARBA" id="ARBA00004370"/>
    </source>
</evidence>
<reference evidence="14" key="2">
    <citation type="journal article" date="2021" name="PeerJ">
        <title>Extensive microbial diversity within the chicken gut microbiome revealed by metagenomics and culture.</title>
        <authorList>
            <person name="Gilroy R."/>
            <person name="Ravi A."/>
            <person name="Getino M."/>
            <person name="Pursley I."/>
            <person name="Horton D.L."/>
            <person name="Alikhan N.F."/>
            <person name="Baker D."/>
            <person name="Gharbi K."/>
            <person name="Hall N."/>
            <person name="Watson M."/>
            <person name="Adriaenssens E.M."/>
            <person name="Foster-Nyarko E."/>
            <person name="Jarju S."/>
            <person name="Secka A."/>
            <person name="Antonio M."/>
            <person name="Oren A."/>
            <person name="Chaudhuri R.R."/>
            <person name="La Ragione R."/>
            <person name="Hildebrand F."/>
            <person name="Pallen M.J."/>
        </authorList>
    </citation>
    <scope>NUCLEOTIDE SEQUENCE</scope>
    <source>
        <strain evidence="14">E3-2379</strain>
    </source>
</reference>
<dbReference type="InterPro" id="IPR005467">
    <property type="entry name" value="His_kinase_dom"/>
</dbReference>
<dbReference type="Proteomes" id="UP000823618">
    <property type="component" value="Unassembled WGS sequence"/>
</dbReference>
<dbReference type="SUPFAM" id="SSF55874">
    <property type="entry name" value="ATPase domain of HSP90 chaperone/DNA topoisomerase II/histidine kinase"/>
    <property type="match status" value="1"/>
</dbReference>
<evidence type="ECO:0000256" key="5">
    <source>
        <dbReference type="ARBA" id="ARBA00022679"/>
    </source>
</evidence>
<dbReference type="Pfam" id="PF00672">
    <property type="entry name" value="HAMP"/>
    <property type="match status" value="1"/>
</dbReference>
<dbReference type="AlphaFoldDB" id="A0A9D9N785"/>
<dbReference type="EC" id="2.7.13.3" evidence="3"/>
<evidence type="ECO:0000256" key="1">
    <source>
        <dbReference type="ARBA" id="ARBA00000085"/>
    </source>
</evidence>
<protein>
    <recommendedName>
        <fullName evidence="3">histidine kinase</fullName>
        <ecNumber evidence="3">2.7.13.3</ecNumber>
    </recommendedName>
</protein>
<feature type="transmembrane region" description="Helical" evidence="11">
    <location>
        <begin position="153"/>
        <end position="174"/>
    </location>
</feature>
<comment type="caution">
    <text evidence="14">The sequence shown here is derived from an EMBL/GenBank/DDBJ whole genome shotgun (WGS) entry which is preliminary data.</text>
</comment>
<evidence type="ECO:0000256" key="3">
    <source>
        <dbReference type="ARBA" id="ARBA00012438"/>
    </source>
</evidence>
<dbReference type="PROSITE" id="PS50885">
    <property type="entry name" value="HAMP"/>
    <property type="match status" value="1"/>
</dbReference>
<feature type="transmembrane region" description="Helical" evidence="11">
    <location>
        <begin position="12"/>
        <end position="36"/>
    </location>
</feature>
<evidence type="ECO:0000256" key="8">
    <source>
        <dbReference type="ARBA" id="ARBA00022989"/>
    </source>
</evidence>
<proteinExistence type="predicted"/>
<name>A0A9D9N785_9FIRM</name>
<evidence type="ECO:0000256" key="6">
    <source>
        <dbReference type="ARBA" id="ARBA00022692"/>
    </source>
</evidence>
<dbReference type="InterPro" id="IPR003661">
    <property type="entry name" value="HisK_dim/P_dom"/>
</dbReference>
<evidence type="ECO:0000313" key="15">
    <source>
        <dbReference type="Proteomes" id="UP000823618"/>
    </source>
</evidence>
<evidence type="ECO:0000259" key="12">
    <source>
        <dbReference type="PROSITE" id="PS50109"/>
    </source>
</evidence>
<keyword evidence="8 11" id="KW-1133">Transmembrane helix</keyword>
<dbReference type="InterPro" id="IPR050428">
    <property type="entry name" value="TCS_sensor_his_kinase"/>
</dbReference>
<dbReference type="GO" id="GO:0005886">
    <property type="term" value="C:plasma membrane"/>
    <property type="evidence" value="ECO:0007669"/>
    <property type="project" value="TreeGrafter"/>
</dbReference>
<dbReference type="SMART" id="SM00387">
    <property type="entry name" value="HATPase_c"/>
    <property type="match status" value="1"/>
</dbReference>
<dbReference type="FunFam" id="3.30.565.10:FF:000006">
    <property type="entry name" value="Sensor histidine kinase WalK"/>
    <property type="match status" value="1"/>
</dbReference>
<keyword evidence="5" id="KW-0808">Transferase</keyword>
<dbReference type="PANTHER" id="PTHR45436">
    <property type="entry name" value="SENSOR HISTIDINE KINASE YKOH"/>
    <property type="match status" value="1"/>
</dbReference>
<dbReference type="CDD" id="cd06225">
    <property type="entry name" value="HAMP"/>
    <property type="match status" value="1"/>
</dbReference>
<organism evidence="14 15">
    <name type="scientific">Candidatus Scybalomonas excrementavium</name>
    <dbReference type="NCBI Taxonomy" id="2840943"/>
    <lineage>
        <taxon>Bacteria</taxon>
        <taxon>Bacillati</taxon>
        <taxon>Bacillota</taxon>
        <taxon>Clostridia</taxon>
        <taxon>Lachnospirales</taxon>
        <taxon>Lachnospiraceae</taxon>
        <taxon>Lachnospiraceae incertae sedis</taxon>
        <taxon>Candidatus Scybalomonas</taxon>
    </lineage>
</organism>
<dbReference type="SUPFAM" id="SSF47384">
    <property type="entry name" value="Homodimeric domain of signal transducing histidine kinase"/>
    <property type="match status" value="1"/>
</dbReference>
<dbReference type="CDD" id="cd00075">
    <property type="entry name" value="HATPase"/>
    <property type="match status" value="1"/>
</dbReference>
<dbReference type="PROSITE" id="PS50109">
    <property type="entry name" value="HIS_KIN"/>
    <property type="match status" value="1"/>
</dbReference>
<dbReference type="InterPro" id="IPR003594">
    <property type="entry name" value="HATPase_dom"/>
</dbReference>
<dbReference type="Gene3D" id="6.10.340.10">
    <property type="match status" value="1"/>
</dbReference>
<sequence>MKRLYKELSVKVKLTLLYTTFMILTSIASLTILLSISSSQIVTSVQNRLEQQVIKSFQHIEWDDGELEIDSDIMDIENGIYISVYQENGQLLYGKIPYDFNFSVQSKEGVMQTLEQNGVKWYVFDSSAQIEYYGKILIRGIVSVTKAEESLNVLIHTSFILLPLLLLVTIFVGYRFTSHALKPVDDMTKSVQDICEKKDLSKRIVLDAGNDEIHRLGKLLNQMLEQLEQAFKREKQFTSDVSHELRTPISVILSHCELLLERDTLQGEERKEVEVIFRKTNNMAQLVSQILMLSRADRNKIPVQFEEIPLSELVEMVVEEQEQFSEKKGITITMDIQPDIFVQADETLMIRLFSNLIENAISYGKENGTIIVRLYEDETQWTGQIEDNGIGIPKEHLEKIWERFYRVDPARSEGQNSSSGLGLSMVQWIVKVHNGTIFVSSEEGIGTCFTFHIPKRDQKKETF</sequence>
<comment type="catalytic activity">
    <reaction evidence="1">
        <text>ATP + protein L-histidine = ADP + protein N-phospho-L-histidine.</text>
        <dbReference type="EC" id="2.7.13.3"/>
    </reaction>
</comment>